<dbReference type="EMBL" id="JBHUOP010000002">
    <property type="protein sequence ID" value="MFD2839903.1"/>
    <property type="molecule type" value="Genomic_DNA"/>
</dbReference>
<dbReference type="InterPro" id="IPR000843">
    <property type="entry name" value="HTH_LacI"/>
</dbReference>
<evidence type="ECO:0000256" key="3">
    <source>
        <dbReference type="ARBA" id="ARBA00023163"/>
    </source>
</evidence>
<dbReference type="PROSITE" id="PS50932">
    <property type="entry name" value="HTH_LACI_2"/>
    <property type="match status" value="1"/>
</dbReference>
<dbReference type="InterPro" id="IPR010982">
    <property type="entry name" value="Lambda_DNA-bd_dom_sf"/>
</dbReference>
<organism evidence="5 6">
    <name type="scientific">Populibacterium corticicola</name>
    <dbReference type="NCBI Taxonomy" id="1812826"/>
    <lineage>
        <taxon>Bacteria</taxon>
        <taxon>Bacillati</taxon>
        <taxon>Actinomycetota</taxon>
        <taxon>Actinomycetes</taxon>
        <taxon>Micrococcales</taxon>
        <taxon>Jonesiaceae</taxon>
        <taxon>Populibacterium</taxon>
    </lineage>
</organism>
<dbReference type="InterPro" id="IPR046335">
    <property type="entry name" value="LacI/GalR-like_sensor"/>
</dbReference>
<keyword evidence="6" id="KW-1185">Reference proteome</keyword>
<keyword evidence="1" id="KW-0805">Transcription regulation</keyword>
<feature type="domain" description="HTH lacI-type" evidence="4">
    <location>
        <begin position="9"/>
        <end position="63"/>
    </location>
</feature>
<dbReference type="SUPFAM" id="SSF47413">
    <property type="entry name" value="lambda repressor-like DNA-binding domains"/>
    <property type="match status" value="1"/>
</dbReference>
<evidence type="ECO:0000256" key="1">
    <source>
        <dbReference type="ARBA" id="ARBA00023015"/>
    </source>
</evidence>
<accession>A0ABW5XDT1</accession>
<dbReference type="PANTHER" id="PTHR30146">
    <property type="entry name" value="LACI-RELATED TRANSCRIPTIONAL REPRESSOR"/>
    <property type="match status" value="1"/>
</dbReference>
<evidence type="ECO:0000259" key="4">
    <source>
        <dbReference type="PROSITE" id="PS50932"/>
    </source>
</evidence>
<dbReference type="Gene3D" id="3.40.50.2300">
    <property type="match status" value="2"/>
</dbReference>
<dbReference type="Proteomes" id="UP001597391">
    <property type="component" value="Unassembled WGS sequence"/>
</dbReference>
<dbReference type="CDD" id="cd01392">
    <property type="entry name" value="HTH_LacI"/>
    <property type="match status" value="1"/>
</dbReference>
<dbReference type="Pfam" id="PF00356">
    <property type="entry name" value="LacI"/>
    <property type="match status" value="1"/>
</dbReference>
<dbReference type="CDD" id="cd06267">
    <property type="entry name" value="PBP1_LacI_sugar_binding-like"/>
    <property type="match status" value="1"/>
</dbReference>
<dbReference type="SMART" id="SM00354">
    <property type="entry name" value="HTH_LACI"/>
    <property type="match status" value="1"/>
</dbReference>
<dbReference type="GO" id="GO:0003677">
    <property type="term" value="F:DNA binding"/>
    <property type="evidence" value="ECO:0007669"/>
    <property type="project" value="UniProtKB-KW"/>
</dbReference>
<dbReference type="PROSITE" id="PS00356">
    <property type="entry name" value="HTH_LACI_1"/>
    <property type="match status" value="1"/>
</dbReference>
<dbReference type="InterPro" id="IPR028082">
    <property type="entry name" value="Peripla_BP_I"/>
</dbReference>
<dbReference type="Pfam" id="PF13377">
    <property type="entry name" value="Peripla_BP_3"/>
    <property type="match status" value="1"/>
</dbReference>
<keyword evidence="3" id="KW-0804">Transcription</keyword>
<sequence length="342" mass="36447">MSQTPRNPVTISDVARAAGVSTASVSSVINGRSRVSAATTARINAAIEELGYQINPTARMLRSGRTGAIGLVVPELNRPYFGQLATHLADELAATGRHLVVQRSGGSREQELAAASFARLRMYDGVIFSVVDLDAQELERLGFSTPVVLIGERSAEHRFDHVAMDNVGGSAQATRHLLERGARRIVLLGGDVHSGIDMTQLRTRGYTSALAERGLAVDVDLVVPLGVFDLEAGRSTVHSLVERGVEFDAVFAVTDVVALGALRGLAERGLRAPQDVQVIGFDNITEAAYSTPALTTVDPNKRDIARTALALLDERLNPGTAEIAPREITVDASLVVRESTLP</sequence>
<evidence type="ECO:0000256" key="2">
    <source>
        <dbReference type="ARBA" id="ARBA00023125"/>
    </source>
</evidence>
<evidence type="ECO:0000313" key="6">
    <source>
        <dbReference type="Proteomes" id="UP001597391"/>
    </source>
</evidence>
<reference evidence="6" key="1">
    <citation type="journal article" date="2019" name="Int. J. Syst. Evol. Microbiol.">
        <title>The Global Catalogue of Microorganisms (GCM) 10K type strain sequencing project: providing services to taxonomists for standard genome sequencing and annotation.</title>
        <authorList>
            <consortium name="The Broad Institute Genomics Platform"/>
            <consortium name="The Broad Institute Genome Sequencing Center for Infectious Disease"/>
            <person name="Wu L."/>
            <person name="Ma J."/>
        </authorList>
    </citation>
    <scope>NUCLEOTIDE SEQUENCE [LARGE SCALE GENOMIC DNA]</scope>
    <source>
        <strain evidence="6">KCTC 33576</strain>
    </source>
</reference>
<dbReference type="PRINTS" id="PR00036">
    <property type="entry name" value="HTHLACI"/>
</dbReference>
<dbReference type="RefSeq" id="WP_377465489.1">
    <property type="nucleotide sequence ID" value="NZ_JBHUOP010000002.1"/>
</dbReference>
<name>A0ABW5XDT1_9MICO</name>
<comment type="caution">
    <text evidence="5">The sequence shown here is derived from an EMBL/GenBank/DDBJ whole genome shotgun (WGS) entry which is preliminary data.</text>
</comment>
<evidence type="ECO:0000313" key="5">
    <source>
        <dbReference type="EMBL" id="MFD2839903.1"/>
    </source>
</evidence>
<keyword evidence="2 5" id="KW-0238">DNA-binding</keyword>
<dbReference type="Gene3D" id="1.10.260.40">
    <property type="entry name" value="lambda repressor-like DNA-binding domains"/>
    <property type="match status" value="1"/>
</dbReference>
<protein>
    <submittedName>
        <fullName evidence="5">LacI family DNA-binding transcriptional regulator</fullName>
    </submittedName>
</protein>
<dbReference type="SUPFAM" id="SSF53822">
    <property type="entry name" value="Periplasmic binding protein-like I"/>
    <property type="match status" value="1"/>
</dbReference>
<gene>
    <name evidence="5" type="ORF">ACFSYH_04880</name>
</gene>
<proteinExistence type="predicted"/>
<dbReference type="PANTHER" id="PTHR30146:SF109">
    <property type="entry name" value="HTH-TYPE TRANSCRIPTIONAL REGULATOR GALS"/>
    <property type="match status" value="1"/>
</dbReference>